<dbReference type="InterPro" id="IPR036465">
    <property type="entry name" value="vWFA_dom_sf"/>
</dbReference>
<feature type="domain" description="VIT" evidence="3">
    <location>
        <begin position="92"/>
        <end position="220"/>
    </location>
</feature>
<keyword evidence="1" id="KW-0472">Membrane</keyword>
<evidence type="ECO:0000256" key="1">
    <source>
        <dbReference type="SAM" id="Phobius"/>
    </source>
</evidence>
<keyword evidence="5" id="KW-1185">Reference proteome</keyword>
<organism evidence="4 5">
    <name type="scientific">Glaciecola siphonariae</name>
    <dbReference type="NCBI Taxonomy" id="521012"/>
    <lineage>
        <taxon>Bacteria</taxon>
        <taxon>Pseudomonadati</taxon>
        <taxon>Pseudomonadota</taxon>
        <taxon>Gammaproteobacteria</taxon>
        <taxon>Alteromonadales</taxon>
        <taxon>Alteromonadaceae</taxon>
        <taxon>Glaciecola</taxon>
    </lineage>
</organism>
<dbReference type="PANTHER" id="PTHR45737">
    <property type="entry name" value="VON WILLEBRAND FACTOR A DOMAIN-CONTAINING PROTEIN 5A"/>
    <property type="match status" value="1"/>
</dbReference>
<reference evidence="5" key="1">
    <citation type="journal article" date="2019" name="Int. J. Syst. Evol. Microbiol.">
        <title>The Global Catalogue of Microorganisms (GCM) 10K type strain sequencing project: providing services to taxonomists for standard genome sequencing and annotation.</title>
        <authorList>
            <consortium name="The Broad Institute Genomics Platform"/>
            <consortium name="The Broad Institute Genome Sequencing Center for Infectious Disease"/>
            <person name="Wu L."/>
            <person name="Ma J."/>
        </authorList>
    </citation>
    <scope>NUCLEOTIDE SEQUENCE [LARGE SCALE GENOMIC DNA]</scope>
    <source>
        <strain evidence="5">KACC 12507</strain>
    </source>
</reference>
<feature type="transmembrane region" description="Helical" evidence="1">
    <location>
        <begin position="791"/>
        <end position="811"/>
    </location>
</feature>
<dbReference type="InterPro" id="IPR002035">
    <property type="entry name" value="VWF_A"/>
</dbReference>
<feature type="domain" description="VWFA" evidence="2">
    <location>
        <begin position="404"/>
        <end position="590"/>
    </location>
</feature>
<keyword evidence="1" id="KW-0812">Transmembrane</keyword>
<dbReference type="PANTHER" id="PTHR45737:SF6">
    <property type="entry name" value="VON WILLEBRAND FACTOR A DOMAIN-CONTAINING PROTEIN 5A"/>
    <property type="match status" value="1"/>
</dbReference>
<evidence type="ECO:0000259" key="3">
    <source>
        <dbReference type="PROSITE" id="PS51468"/>
    </source>
</evidence>
<protein>
    <submittedName>
        <fullName evidence="4">VIT domain-containing protein</fullName>
    </submittedName>
</protein>
<keyword evidence="1" id="KW-1133">Transmembrane helix</keyword>
<dbReference type="SMART" id="SM00327">
    <property type="entry name" value="VWA"/>
    <property type="match status" value="1"/>
</dbReference>
<name>A0ABV9M141_9ALTE</name>
<dbReference type="PROSITE" id="PS50234">
    <property type="entry name" value="VWFA"/>
    <property type="match status" value="1"/>
</dbReference>
<dbReference type="InterPro" id="IPR013694">
    <property type="entry name" value="VIT"/>
</dbReference>
<dbReference type="EMBL" id="JBHSGU010000019">
    <property type="protein sequence ID" value="MFC4701635.1"/>
    <property type="molecule type" value="Genomic_DNA"/>
</dbReference>
<proteinExistence type="predicted"/>
<comment type="caution">
    <text evidence="4">The sequence shown here is derived from an EMBL/GenBank/DDBJ whole genome shotgun (WGS) entry which is preliminary data.</text>
</comment>
<evidence type="ECO:0000313" key="4">
    <source>
        <dbReference type="EMBL" id="MFC4701635.1"/>
    </source>
</evidence>
<dbReference type="SMART" id="SM00609">
    <property type="entry name" value="VIT"/>
    <property type="match status" value="1"/>
</dbReference>
<dbReference type="RefSeq" id="WP_382410299.1">
    <property type="nucleotide sequence ID" value="NZ_JBHSGU010000019.1"/>
</dbReference>
<dbReference type="Gene3D" id="3.40.50.410">
    <property type="entry name" value="von Willebrand factor, type A domain"/>
    <property type="match status" value="1"/>
</dbReference>
<dbReference type="Pfam" id="PF08487">
    <property type="entry name" value="VIT"/>
    <property type="match status" value="1"/>
</dbReference>
<dbReference type="PROSITE" id="PS51468">
    <property type="entry name" value="VIT"/>
    <property type="match status" value="1"/>
</dbReference>
<evidence type="ECO:0000313" key="5">
    <source>
        <dbReference type="Proteomes" id="UP001595897"/>
    </source>
</evidence>
<dbReference type="SUPFAM" id="SSF53300">
    <property type="entry name" value="vWA-like"/>
    <property type="match status" value="1"/>
</dbReference>
<dbReference type="Proteomes" id="UP001595897">
    <property type="component" value="Unassembled WGS sequence"/>
</dbReference>
<accession>A0ABV9M141</accession>
<evidence type="ECO:0000259" key="2">
    <source>
        <dbReference type="PROSITE" id="PS50234"/>
    </source>
</evidence>
<gene>
    <name evidence="4" type="ORF">ACFO4O_15880</name>
</gene>
<sequence length="813" mass="89915">MIHLQKLFIVGLAVGCVALLNLAMDVGSAPLTQTRFETAQTADTQRSNTQRNNKSNGIDALINTGDAVSHTHIYQQISTQNIYETKASGMYFHLNDEHKANKHIPLAMVTSDFDVRVTGNIVRTRVSQRFKNDSENWEDATYVFPLPEDAALDAMLMQIGERKIKGTIQEKQAAQKAFQQAKNEGKSASLVSQVRPNMFTNNIANIAPKTDIVVSIEYQQTLRLNDARYELRIPSAIRPRYTPKNAQSNTDMATRTLLGAPEISVDILIDMGSEIGEIKSEHHAFKTLQSEGGTAARVSLDKQMRNEPSALTPGLLQDSSKDFVVHWQLAAKTKPRAVHYIENIDIENIDIETIGIENIDRENMSASPSGEQSKQPNIKAGEAYQYGLIQIVPPSQDMAQVQRDLTFILDTSGSMVGDAIEQAKAALVLGIDELSATDRFNIIQFNSMAKHLWPQSQVASESNKEKAKRYIAKLQASGGTEIADALSLAFDLADANDKASVKPSNKLTEKASEAIGQIIFITDGSVSNEAQLLGLIRSKLGTQRLFTIGIGSAPNTYFMSEAAIAGRGTYTLIGDISQVRSKMTTLLNKIKRPALSDIELIVNNIAPDDLKVFPSVIPDVYAGEPITLSYRIPAQHNNDKAVSFALKAKWFALDGTQKSRPMMWQSQLIAQNAADAKAGTKEARNDFGIAKQWAYQSILQLNRNLHNTAAEGEDYLAMQQFTKQAITELALKHQLVSEHTSLIAIDEQQHRPSKEYLAMMREKQKHIDTLSDKKWHVSAQQLPQTSTFSRLHLLVGGVLCIISALCFVLVFRR</sequence>
<dbReference type="Pfam" id="PF13768">
    <property type="entry name" value="VWA_3"/>
    <property type="match status" value="1"/>
</dbReference>